<evidence type="ECO:0000256" key="2">
    <source>
        <dbReference type="ARBA" id="ARBA00022448"/>
    </source>
</evidence>
<evidence type="ECO:0000256" key="5">
    <source>
        <dbReference type="ARBA" id="ARBA00022692"/>
    </source>
</evidence>
<accession>A0A7J5UUJ9</accession>
<keyword evidence="4" id="KW-0997">Cell inner membrane</keyword>
<feature type="transmembrane region" description="Helical" evidence="9">
    <location>
        <begin position="300"/>
        <end position="319"/>
    </location>
</feature>
<comment type="caution">
    <text evidence="10">The sequence shown here is derived from an EMBL/GenBank/DDBJ whole genome shotgun (WGS) entry which is preliminary data.</text>
</comment>
<feature type="transmembrane region" description="Helical" evidence="9">
    <location>
        <begin position="92"/>
        <end position="113"/>
    </location>
</feature>
<feature type="transmembrane region" description="Helical" evidence="9">
    <location>
        <begin position="64"/>
        <end position="85"/>
    </location>
</feature>
<dbReference type="Proteomes" id="UP000451860">
    <property type="component" value="Unassembled WGS sequence"/>
</dbReference>
<feature type="transmembrane region" description="Helical" evidence="9">
    <location>
        <begin position="38"/>
        <end position="58"/>
    </location>
</feature>
<evidence type="ECO:0000256" key="6">
    <source>
        <dbReference type="ARBA" id="ARBA00022989"/>
    </source>
</evidence>
<keyword evidence="3" id="KW-1003">Cell membrane</keyword>
<evidence type="ECO:0000256" key="8">
    <source>
        <dbReference type="SAM" id="MobiDB-lite"/>
    </source>
</evidence>
<evidence type="ECO:0000256" key="1">
    <source>
        <dbReference type="ARBA" id="ARBA00004651"/>
    </source>
</evidence>
<dbReference type="InterPro" id="IPR001851">
    <property type="entry name" value="ABC_transp_permease"/>
</dbReference>
<dbReference type="Pfam" id="PF02653">
    <property type="entry name" value="BPD_transp_2"/>
    <property type="match status" value="1"/>
</dbReference>
<evidence type="ECO:0000313" key="11">
    <source>
        <dbReference type="Proteomes" id="UP000451860"/>
    </source>
</evidence>
<feature type="region of interest" description="Disordered" evidence="8">
    <location>
        <begin position="355"/>
        <end position="384"/>
    </location>
</feature>
<feature type="region of interest" description="Disordered" evidence="8">
    <location>
        <begin position="1"/>
        <end position="21"/>
    </location>
</feature>
<dbReference type="CDD" id="cd06579">
    <property type="entry name" value="TM_PBP1_transp_AraH_like"/>
    <property type="match status" value="1"/>
</dbReference>
<dbReference type="AlphaFoldDB" id="A0A7J5UUJ9"/>
<proteinExistence type="predicted"/>
<dbReference type="OrthoDB" id="9808136at2"/>
<evidence type="ECO:0000256" key="4">
    <source>
        <dbReference type="ARBA" id="ARBA00022519"/>
    </source>
</evidence>
<keyword evidence="7 9" id="KW-0472">Membrane</keyword>
<evidence type="ECO:0000256" key="7">
    <source>
        <dbReference type="ARBA" id="ARBA00023136"/>
    </source>
</evidence>
<feature type="transmembrane region" description="Helical" evidence="9">
    <location>
        <begin position="197"/>
        <end position="215"/>
    </location>
</feature>
<keyword evidence="6 9" id="KW-1133">Transmembrane helix</keyword>
<name>A0A7J5UUJ9_9MICO</name>
<evidence type="ECO:0000313" key="10">
    <source>
        <dbReference type="EMBL" id="KAE8765940.1"/>
    </source>
</evidence>
<dbReference type="RefSeq" id="WP_152202387.1">
    <property type="nucleotide sequence ID" value="NZ_VUKF01000013.1"/>
</dbReference>
<protein>
    <submittedName>
        <fullName evidence="10">ABC transporter permease</fullName>
    </submittedName>
</protein>
<evidence type="ECO:0000256" key="9">
    <source>
        <dbReference type="SAM" id="Phobius"/>
    </source>
</evidence>
<feature type="transmembrane region" description="Helical" evidence="9">
    <location>
        <begin position="119"/>
        <end position="145"/>
    </location>
</feature>
<dbReference type="PANTHER" id="PTHR32196">
    <property type="entry name" value="ABC TRANSPORTER PERMEASE PROTEIN YPHD-RELATED-RELATED"/>
    <property type="match status" value="1"/>
</dbReference>
<feature type="transmembrane region" description="Helical" evidence="9">
    <location>
        <begin position="246"/>
        <end position="267"/>
    </location>
</feature>
<comment type="subcellular location">
    <subcellularLocation>
        <location evidence="1">Cell membrane</location>
        <topology evidence="1">Multi-pass membrane protein</topology>
    </subcellularLocation>
</comment>
<keyword evidence="11" id="KW-1185">Reference proteome</keyword>
<gene>
    <name evidence="10" type="ORF">GB883_01575</name>
</gene>
<evidence type="ECO:0000256" key="3">
    <source>
        <dbReference type="ARBA" id="ARBA00022475"/>
    </source>
</evidence>
<dbReference type="PANTHER" id="PTHR32196:SF21">
    <property type="entry name" value="ABC TRANSPORTER PERMEASE PROTEIN YPHD-RELATED"/>
    <property type="match status" value="1"/>
</dbReference>
<dbReference type="EMBL" id="WHJE01000003">
    <property type="protein sequence ID" value="KAE8765940.1"/>
    <property type="molecule type" value="Genomic_DNA"/>
</dbReference>
<feature type="transmembrane region" description="Helical" evidence="9">
    <location>
        <begin position="273"/>
        <end position="293"/>
    </location>
</feature>
<keyword evidence="5 9" id="KW-0812">Transmembrane</keyword>
<dbReference type="GO" id="GO:0005886">
    <property type="term" value="C:plasma membrane"/>
    <property type="evidence" value="ECO:0007669"/>
    <property type="project" value="UniProtKB-SubCell"/>
</dbReference>
<reference evidence="10 11" key="1">
    <citation type="submission" date="2019-10" db="EMBL/GenBank/DDBJ databases">
        <title>Georgenia wutianyii sp. nov. and Georgenia yuyongxinii sp. nov. isolated from plateau pika (Ochotona curzoniae) in the Qinghai-Tibet plateau of China.</title>
        <authorList>
            <person name="Tian Z."/>
        </authorList>
    </citation>
    <scope>NUCLEOTIDE SEQUENCE [LARGE SCALE GENOMIC DNA]</scope>
    <source>
        <strain evidence="10 11">DSM 21501</strain>
    </source>
</reference>
<sequence length="384" mass="38821">MSVVSPSTSASSLEAAPGPAGARRFPVSRLRGPNNEGVLALVIVVLALVVGFVTPSFWSAGTLVNLAGSSISTLVFALGVLLVLLSGGIDVSFLAIGAFAAYTTVQAVATSGLGSASVVIPFLIAAGIGLLLGLLNAAAIVGLKIPTLIATLGTQGIVRGVLITYIGSRVISELPAATASLSTSYLLVAEGPTRTPLSVLFVPVVVIAALVAALLRSTVFGRGVYAIGGHAEFARRAGFPVMRIQVGVYMLAGVLAGLGGMVHVILVREANPFTLVGGELDVIAAVVLGGASIFGGRGSVLGTVLGVVLISLINNSLLLLGVPSFWQRAAVGLMLLIGVSAQAWRGRKRRPALEDLPEATEFSGSRGSDGRRGSGNGLSEGRLA</sequence>
<organism evidence="10 11">
    <name type="scientific">Georgenia thermotolerans</name>
    <dbReference type="NCBI Taxonomy" id="527326"/>
    <lineage>
        <taxon>Bacteria</taxon>
        <taxon>Bacillati</taxon>
        <taxon>Actinomycetota</taxon>
        <taxon>Actinomycetes</taxon>
        <taxon>Micrococcales</taxon>
        <taxon>Bogoriellaceae</taxon>
        <taxon>Georgenia</taxon>
    </lineage>
</organism>
<keyword evidence="2" id="KW-0813">Transport</keyword>
<dbReference type="GO" id="GO:0022857">
    <property type="term" value="F:transmembrane transporter activity"/>
    <property type="evidence" value="ECO:0007669"/>
    <property type="project" value="InterPro"/>
</dbReference>